<organismHost>
    <name type="scientific">Emiliania huxleyi</name>
    <name type="common">Coccolithophore</name>
    <name type="synonym">Pontosphaera huxleyi</name>
    <dbReference type="NCBI Taxonomy" id="2903"/>
</organismHost>
<dbReference type="GeneID" id="3655045"/>
<evidence type="ECO:0000313" key="1">
    <source>
        <dbReference type="EMBL" id="CAI65677.1"/>
    </source>
</evidence>
<gene>
    <name evidence="1" type="ORF">EhV253</name>
</gene>
<dbReference type="EMBL" id="AJ890364">
    <property type="protein sequence ID" value="CAI65677.1"/>
    <property type="molecule type" value="Genomic_DNA"/>
</dbReference>
<name>Q4A2M9_EHV8U</name>
<sequence length="91" mass="10415">MEIETIIDGVAAIGKKINEKLETLGDVSDTAECKKYNQSYDNICKTLTLYDEHQTHMNKFMLDECVQLLLQRACDIPGMPKYKKNMSPDEL</sequence>
<keyword evidence="2" id="KW-1185">Reference proteome</keyword>
<dbReference type="RefSeq" id="YP_294008.1">
    <property type="nucleotide sequence ID" value="NC_007346.1"/>
</dbReference>
<reference evidence="1 2" key="1">
    <citation type="journal article" date="2005" name="Science">
        <title>Complete genome sequence and lytic phase transcription profile of a Coccolithovirus.</title>
        <authorList>
            <person name="Wilson W.H."/>
            <person name="Schroeder D.C."/>
            <person name="Allen M.J."/>
            <person name="Holden M.T.G."/>
            <person name="Parkhill J."/>
            <person name="Barrell B.G."/>
            <person name="Churcher C."/>
            <person name="Hamlin N."/>
            <person name="Mungall K."/>
            <person name="Norbertczak H."/>
            <person name="Quail M.A."/>
            <person name="Price C."/>
            <person name="Rabbinowitsch E."/>
            <person name="Walker D."/>
            <person name="Craigon M."/>
            <person name="Roy D."/>
            <person name="Ghazal P."/>
        </authorList>
    </citation>
    <scope>NUCLEOTIDE SEQUENCE [LARGE SCALE GENOMIC DNA]</scope>
    <source>
        <strain evidence="2">Isolate United Kingdom/English Channel/1999</strain>
    </source>
</reference>
<accession>Q4A2M9</accession>
<evidence type="ECO:0000313" key="2">
    <source>
        <dbReference type="Proteomes" id="UP000000863"/>
    </source>
</evidence>
<organism evidence="1 2">
    <name type="scientific">Emiliania huxleyi virus 86 (isolate United Kingdom/English Channel/1999)</name>
    <name type="common">EhV-86</name>
    <dbReference type="NCBI Taxonomy" id="654925"/>
    <lineage>
        <taxon>Viruses</taxon>
        <taxon>Varidnaviria</taxon>
        <taxon>Bamfordvirae</taxon>
        <taxon>Nucleocytoviricota</taxon>
        <taxon>Megaviricetes</taxon>
        <taxon>Algavirales</taxon>
        <taxon>Phycodnaviridae</taxon>
        <taxon>Coccolithovirus</taxon>
        <taxon>Coccolithovirus huxleyi</taxon>
        <taxon>Emiliania huxleyi virus 86</taxon>
    </lineage>
</organism>
<dbReference type="Proteomes" id="UP000000863">
    <property type="component" value="Segment"/>
</dbReference>
<dbReference type="KEGG" id="vg:3655045"/>
<protein>
    <submittedName>
        <fullName evidence="1">Uncharacterized protein</fullName>
    </submittedName>
</protein>
<proteinExistence type="predicted"/>